<keyword evidence="2" id="KW-1185">Reference proteome</keyword>
<reference evidence="2" key="1">
    <citation type="submission" date="2006-03" db="EMBL/GenBank/DDBJ databases">
        <title>Complete sequence of plasmid 1 of Nitrobacter hamburgensis X14.</title>
        <authorList>
            <consortium name="US DOE Joint Genome Institute"/>
            <person name="Copeland A."/>
            <person name="Lucas S."/>
            <person name="Lapidus A."/>
            <person name="Barry K."/>
            <person name="Detter J.C."/>
            <person name="Glavina del Rio T."/>
            <person name="Hammon N."/>
            <person name="Israni S."/>
            <person name="Dalin E."/>
            <person name="Tice H."/>
            <person name="Pitluck S."/>
            <person name="Chain P."/>
            <person name="Malfatti S."/>
            <person name="Shin M."/>
            <person name="Vergez L."/>
            <person name="Schmutz J."/>
            <person name="Larimer F."/>
            <person name="Land M."/>
            <person name="Hauser L."/>
            <person name="Kyrpides N."/>
            <person name="Ivanova N."/>
            <person name="Ward B."/>
            <person name="Arp D."/>
            <person name="Klotz M."/>
            <person name="Stein L."/>
            <person name="O'Mullan G."/>
            <person name="Starkenburg S."/>
            <person name="Sayavedra L."/>
            <person name="Poret-Peterson A.T."/>
            <person name="Gentry M.E."/>
            <person name="Bruce D."/>
            <person name="Richardson P."/>
        </authorList>
    </citation>
    <scope>NUCLEOTIDE SEQUENCE [LARGE SCALE GENOMIC DNA]</scope>
    <source>
        <strain evidence="2">DSM 10229 / NCIMB 13809 / X14</strain>
        <plasmid evidence="2">Plasmid pNITHX1</plasmid>
    </source>
</reference>
<dbReference type="HOGENOM" id="CLU_1561297_0_0_5"/>
<keyword evidence="1" id="KW-0614">Plasmid</keyword>
<dbReference type="InterPro" id="IPR023181">
    <property type="entry name" value="Homospermid_syn-like_C"/>
</dbReference>
<dbReference type="KEGG" id="nha:Nham_4066"/>
<geneLocation type="plasmid" evidence="2">
    <name>pNITHX1</name>
</geneLocation>
<proteinExistence type="predicted"/>
<dbReference type="EMBL" id="CP000320">
    <property type="protein sequence ID" value="ABE64724.1"/>
    <property type="molecule type" value="Genomic_DNA"/>
</dbReference>
<dbReference type="AlphaFoldDB" id="Q1QGC3"/>
<evidence type="ECO:0000313" key="1">
    <source>
        <dbReference type="EMBL" id="ABE64724.1"/>
    </source>
</evidence>
<sequence>MRRSLHRGDGRSARGDGALSRLLSRVEIAFIYQIPLAARRALDAHPERRSTDEWRLHRLFPPFSSTLAGHDRVGVLLCSHRFGELWLGFDTDVSAGLALGTNATQLQVATGVLAGWTQLGIREGIHFVEKLDWQGFLRVVREVLGPTVIVHDPTAVPLMLADRVKAGIKNL</sequence>
<dbReference type="Proteomes" id="UP000001953">
    <property type="component" value="Plasmid 1"/>
</dbReference>
<dbReference type="Gene3D" id="3.30.360.30">
    <property type="entry name" value="homospermidine synthase like"/>
    <property type="match status" value="1"/>
</dbReference>
<protein>
    <submittedName>
        <fullName evidence="1">Uncharacterized protein</fullName>
    </submittedName>
</protein>
<organism evidence="1 2">
    <name type="scientific">Nitrobacter hamburgensis (strain DSM 10229 / NCIMB 13809 / X14)</name>
    <dbReference type="NCBI Taxonomy" id="323097"/>
    <lineage>
        <taxon>Bacteria</taxon>
        <taxon>Pseudomonadati</taxon>
        <taxon>Pseudomonadota</taxon>
        <taxon>Alphaproteobacteria</taxon>
        <taxon>Hyphomicrobiales</taxon>
        <taxon>Nitrobacteraceae</taxon>
        <taxon>Nitrobacter</taxon>
    </lineage>
</organism>
<name>Q1QGC3_NITHX</name>
<accession>Q1QGC3</accession>
<evidence type="ECO:0000313" key="2">
    <source>
        <dbReference type="Proteomes" id="UP000001953"/>
    </source>
</evidence>
<gene>
    <name evidence="1" type="ordered locus">Nham_4066</name>
</gene>